<dbReference type="KEGG" id="dfe:Dfer_4200"/>
<accession>C6W0U8</accession>
<dbReference type="eggNOG" id="ENOG5033HUP">
    <property type="taxonomic scope" value="Bacteria"/>
</dbReference>
<evidence type="ECO:0000313" key="2">
    <source>
        <dbReference type="Proteomes" id="UP000002011"/>
    </source>
</evidence>
<organism evidence="1 2">
    <name type="scientific">Dyadobacter fermentans (strain ATCC 700827 / DSM 18053 / CIP 107007 / KCTC 52180 / NS114)</name>
    <dbReference type="NCBI Taxonomy" id="471854"/>
    <lineage>
        <taxon>Bacteria</taxon>
        <taxon>Pseudomonadati</taxon>
        <taxon>Bacteroidota</taxon>
        <taxon>Cytophagia</taxon>
        <taxon>Cytophagales</taxon>
        <taxon>Spirosomataceae</taxon>
        <taxon>Dyadobacter</taxon>
    </lineage>
</organism>
<evidence type="ECO:0000313" key="1">
    <source>
        <dbReference type="EMBL" id="ACT95403.1"/>
    </source>
</evidence>
<dbReference type="Proteomes" id="UP000002011">
    <property type="component" value="Chromosome"/>
</dbReference>
<keyword evidence="2" id="KW-1185">Reference proteome</keyword>
<dbReference type="STRING" id="471854.Dfer_4200"/>
<protein>
    <submittedName>
        <fullName evidence="1">Uncharacterized protein</fullName>
    </submittedName>
</protein>
<gene>
    <name evidence="1" type="ordered locus">Dfer_4200</name>
</gene>
<sequence>MFIQKEDYNFLAYNTIILLDALGCTSEDKKFKDFRKIAYLIDFINDGGDPTKFDQVQLSKIYSRAQIKKKLLHHLLIILKNKNFIGVSVNSTSHTIDLWLKKPEVPESFLDKHIFSTELSNIQSLKSAVHSLRIVTIKTLSDKIFADNNVITWEV</sequence>
<dbReference type="HOGENOM" id="CLU_130267_0_0_10"/>
<reference evidence="1 2" key="1">
    <citation type="journal article" date="2009" name="Stand. Genomic Sci.">
        <title>Complete genome sequence of Dyadobacter fermentans type strain (NS114).</title>
        <authorList>
            <person name="Lang E."/>
            <person name="Lapidus A."/>
            <person name="Chertkov O."/>
            <person name="Brettin T."/>
            <person name="Detter J.C."/>
            <person name="Han C."/>
            <person name="Copeland A."/>
            <person name="Glavina Del Rio T."/>
            <person name="Nolan M."/>
            <person name="Chen F."/>
            <person name="Lucas S."/>
            <person name="Tice H."/>
            <person name="Cheng J.F."/>
            <person name="Land M."/>
            <person name="Hauser L."/>
            <person name="Chang Y.J."/>
            <person name="Jeffries C.D."/>
            <person name="Kopitz M."/>
            <person name="Bruce D."/>
            <person name="Goodwin L."/>
            <person name="Pitluck S."/>
            <person name="Ovchinnikova G."/>
            <person name="Pati A."/>
            <person name="Ivanova N."/>
            <person name="Mavrommatis K."/>
            <person name="Chen A."/>
            <person name="Palaniappan K."/>
            <person name="Chain P."/>
            <person name="Bristow J."/>
            <person name="Eisen J.A."/>
            <person name="Markowitz V."/>
            <person name="Hugenholtz P."/>
            <person name="Goker M."/>
            <person name="Rohde M."/>
            <person name="Kyrpides N.C."/>
            <person name="Klenk H.P."/>
        </authorList>
    </citation>
    <scope>NUCLEOTIDE SEQUENCE [LARGE SCALE GENOMIC DNA]</scope>
    <source>
        <strain evidence="2">ATCC 700827 / DSM 18053 / CIP 107007 / KCTC 52180 / NS114</strain>
    </source>
</reference>
<proteinExistence type="predicted"/>
<dbReference type="EMBL" id="CP001619">
    <property type="protein sequence ID" value="ACT95403.1"/>
    <property type="molecule type" value="Genomic_DNA"/>
</dbReference>
<dbReference type="AlphaFoldDB" id="C6W0U8"/>
<name>C6W0U8_DYAFD</name>